<protein>
    <submittedName>
        <fullName evidence="1">Uncharacterized protein</fullName>
    </submittedName>
</protein>
<evidence type="ECO:0000313" key="1">
    <source>
        <dbReference type="EMBL" id="MBV3409518.1"/>
    </source>
</evidence>
<dbReference type="RefSeq" id="WP_217327146.1">
    <property type="nucleotide sequence ID" value="NZ_JAHOEK010000061.1"/>
</dbReference>
<accession>A0AAW4NBP5</accession>
<reference evidence="1" key="1">
    <citation type="submission" date="2021-06" db="EMBL/GenBank/DDBJ databases">
        <title>Collection of gut derived symbiotic bacterial strains cultured from healthy donors.</title>
        <authorList>
            <person name="Lin H."/>
            <person name="Littmann E."/>
            <person name="Pamer E.G."/>
        </authorList>
    </citation>
    <scope>NUCLEOTIDE SEQUENCE</scope>
    <source>
        <strain evidence="1">MSK.21.60</strain>
    </source>
</reference>
<sequence length="104" mass="12063">MLSILPEEFQDIYDDTIPEAKEIRKKMGKKAAPAQSYSCAMPMIDEIRSLDYKGQAKVCKAFHQNLAKNPLAASFFTRRFEETYSHIQYEKPGCHHRVDTLYCQ</sequence>
<dbReference type="AlphaFoldDB" id="A0AAW4NBP5"/>
<organism evidence="1 2">
    <name type="scientific">Segatella copri</name>
    <dbReference type="NCBI Taxonomy" id="165179"/>
    <lineage>
        <taxon>Bacteria</taxon>
        <taxon>Pseudomonadati</taxon>
        <taxon>Bacteroidota</taxon>
        <taxon>Bacteroidia</taxon>
        <taxon>Bacteroidales</taxon>
        <taxon>Prevotellaceae</taxon>
        <taxon>Segatella</taxon>
    </lineage>
</organism>
<proteinExistence type="predicted"/>
<evidence type="ECO:0000313" key="2">
    <source>
        <dbReference type="Proteomes" id="UP001196316"/>
    </source>
</evidence>
<dbReference type="EMBL" id="JAHOEP010000061">
    <property type="protein sequence ID" value="MBV3409518.1"/>
    <property type="molecule type" value="Genomic_DNA"/>
</dbReference>
<comment type="caution">
    <text evidence="1">The sequence shown here is derived from an EMBL/GenBank/DDBJ whole genome shotgun (WGS) entry which is preliminary data.</text>
</comment>
<dbReference type="Proteomes" id="UP001196316">
    <property type="component" value="Unassembled WGS sequence"/>
</dbReference>
<gene>
    <name evidence="1" type="ORF">KSW80_14135</name>
</gene>
<name>A0AAW4NBP5_9BACT</name>